<dbReference type="Proteomes" id="UP000322876">
    <property type="component" value="Unassembled WGS sequence"/>
</dbReference>
<dbReference type="AlphaFoldDB" id="A0A5A8F960"/>
<name>A0A5A8F960_9BACT</name>
<dbReference type="EMBL" id="VFJB01000001">
    <property type="protein sequence ID" value="KAA0259492.1"/>
    <property type="molecule type" value="Genomic_DNA"/>
</dbReference>
<keyword evidence="3" id="KW-1185">Reference proteome</keyword>
<evidence type="ECO:0000313" key="2">
    <source>
        <dbReference type="EMBL" id="KAA0259492.1"/>
    </source>
</evidence>
<organism evidence="2 3">
    <name type="scientific">Deferribacter autotrophicus</name>
    <dbReference type="NCBI Taxonomy" id="500465"/>
    <lineage>
        <taxon>Bacteria</taxon>
        <taxon>Pseudomonadati</taxon>
        <taxon>Deferribacterota</taxon>
        <taxon>Deferribacteres</taxon>
        <taxon>Deferribacterales</taxon>
        <taxon>Deferribacteraceae</taxon>
        <taxon>Deferribacter</taxon>
    </lineage>
</organism>
<dbReference type="NCBIfam" id="TIGR03980">
    <property type="entry name" value="prismane_assoc"/>
    <property type="match status" value="1"/>
</dbReference>
<dbReference type="OrthoDB" id="15017at2"/>
<feature type="domain" description="DUF1858" evidence="1">
    <location>
        <begin position="4"/>
        <end position="56"/>
    </location>
</feature>
<dbReference type="SUPFAM" id="SSF140683">
    <property type="entry name" value="SP0561-like"/>
    <property type="match status" value="1"/>
</dbReference>
<dbReference type="RefSeq" id="WP_149265312.1">
    <property type="nucleotide sequence ID" value="NZ_VFJB01000001.1"/>
</dbReference>
<dbReference type="Gene3D" id="1.10.3910.10">
    <property type="entry name" value="SP0561-like"/>
    <property type="match status" value="1"/>
</dbReference>
<gene>
    <name evidence="2" type="ORF">FHQ18_01045</name>
</gene>
<comment type="caution">
    <text evidence="2">The sequence shown here is derived from an EMBL/GenBank/DDBJ whole genome shotgun (WGS) entry which is preliminary data.</text>
</comment>
<evidence type="ECO:0000259" key="1">
    <source>
        <dbReference type="Pfam" id="PF08984"/>
    </source>
</evidence>
<evidence type="ECO:0000313" key="3">
    <source>
        <dbReference type="Proteomes" id="UP000322876"/>
    </source>
</evidence>
<reference evidence="2 3" key="1">
    <citation type="submission" date="2019-06" db="EMBL/GenBank/DDBJ databases">
        <title>Genomic insights into carbon and energy metabolism of Deferribacter autotrophicus revealed new metabolic traits in the phylum Deferribacteres.</title>
        <authorList>
            <person name="Slobodkin A.I."/>
            <person name="Slobodkina G.B."/>
            <person name="Allioux M."/>
            <person name="Alain K."/>
            <person name="Jebbar M."/>
            <person name="Shadrin V."/>
            <person name="Kublanov I.V."/>
            <person name="Toshchakov S.V."/>
            <person name="Bonch-Osmolovskaya E.A."/>
        </authorList>
    </citation>
    <scope>NUCLEOTIDE SEQUENCE [LARGE SCALE GENOMIC DNA]</scope>
    <source>
        <strain evidence="2 3">SL50</strain>
    </source>
</reference>
<sequence>MQVSKDMVIADVLRKYPKAVEVFEKFNMGCVSCLGVQNETLEKGCMMHGINVNELIRALEDYISENY</sequence>
<dbReference type="PANTHER" id="PTHR39341:SF1">
    <property type="entry name" value="DUF1858 DOMAIN-CONTAINING PROTEIN"/>
    <property type="match status" value="1"/>
</dbReference>
<dbReference type="PANTHER" id="PTHR39341">
    <property type="entry name" value="BSL7085 PROTEIN"/>
    <property type="match status" value="1"/>
</dbReference>
<dbReference type="InterPro" id="IPR015077">
    <property type="entry name" value="DUF1858"/>
</dbReference>
<proteinExistence type="predicted"/>
<dbReference type="InterPro" id="IPR038062">
    <property type="entry name" value="ScdA-like_N_sf"/>
</dbReference>
<protein>
    <submittedName>
        <fullName evidence="2">DUF1858 domain-containing protein</fullName>
    </submittedName>
</protein>
<dbReference type="InterPro" id="IPR023883">
    <property type="entry name" value="CHP03980_redox-disulphide"/>
</dbReference>
<accession>A0A5A8F960</accession>
<dbReference type="Pfam" id="PF08984">
    <property type="entry name" value="DUF1858"/>
    <property type="match status" value="1"/>
</dbReference>